<accession>A0ABN8Y1C9</accession>
<reference evidence="2" key="1">
    <citation type="submission" date="2023-04" db="EMBL/GenBank/DDBJ databases">
        <authorList>
            <consortium name="ELIXIR-Norway"/>
        </authorList>
    </citation>
    <scope>NUCLEOTIDE SEQUENCE [LARGE SCALE GENOMIC DNA]</scope>
</reference>
<dbReference type="Proteomes" id="UP001176941">
    <property type="component" value="Chromosome 12"/>
</dbReference>
<name>A0ABN8Y1C9_RANTA</name>
<feature type="compositionally biased region" description="Basic and acidic residues" evidence="1">
    <location>
        <begin position="1"/>
        <end position="11"/>
    </location>
</feature>
<keyword evidence="3" id="KW-1185">Reference proteome</keyword>
<feature type="region of interest" description="Disordered" evidence="1">
    <location>
        <begin position="79"/>
        <end position="102"/>
    </location>
</feature>
<evidence type="ECO:0000313" key="2">
    <source>
        <dbReference type="EMBL" id="CAI9155248.1"/>
    </source>
</evidence>
<evidence type="ECO:0000256" key="1">
    <source>
        <dbReference type="SAM" id="MobiDB-lite"/>
    </source>
</evidence>
<sequence>MTEAKKLRVTEVQHSSMNKGALEGAVGSSILHQGTQEKSHPIVHQVIVSWTMAQAAGPGACAPVATPRSFPEPEGICSTASGCADNPPESSTLKNRGLQSLN</sequence>
<evidence type="ECO:0000313" key="3">
    <source>
        <dbReference type="Proteomes" id="UP001176941"/>
    </source>
</evidence>
<proteinExistence type="predicted"/>
<protein>
    <submittedName>
        <fullName evidence="2">Uncharacterized protein</fullName>
    </submittedName>
</protein>
<feature type="compositionally biased region" description="Polar residues" evidence="1">
    <location>
        <begin position="88"/>
        <end position="102"/>
    </location>
</feature>
<feature type="region of interest" description="Disordered" evidence="1">
    <location>
        <begin position="1"/>
        <end position="20"/>
    </location>
</feature>
<gene>
    <name evidence="2" type="ORF">MRATA1EN1_LOCUS4210</name>
</gene>
<organism evidence="2 3">
    <name type="scientific">Rangifer tarandus platyrhynchus</name>
    <name type="common">Svalbard reindeer</name>
    <dbReference type="NCBI Taxonomy" id="3082113"/>
    <lineage>
        <taxon>Eukaryota</taxon>
        <taxon>Metazoa</taxon>
        <taxon>Chordata</taxon>
        <taxon>Craniata</taxon>
        <taxon>Vertebrata</taxon>
        <taxon>Euteleostomi</taxon>
        <taxon>Mammalia</taxon>
        <taxon>Eutheria</taxon>
        <taxon>Laurasiatheria</taxon>
        <taxon>Artiodactyla</taxon>
        <taxon>Ruminantia</taxon>
        <taxon>Pecora</taxon>
        <taxon>Cervidae</taxon>
        <taxon>Odocoileinae</taxon>
        <taxon>Rangifer</taxon>
    </lineage>
</organism>
<dbReference type="EMBL" id="OX459948">
    <property type="protein sequence ID" value="CAI9155248.1"/>
    <property type="molecule type" value="Genomic_DNA"/>
</dbReference>